<accession>A0ABP5BXS5</accession>
<sequence>MNRRQNADIFLVARIDTHNWQILNKGYPVGDGRHLVALIREIHRDQVQVEWLQTMSLPTTYTTAVEVLDAVTGWAGRASAATRPIPIPHLPPRDRRAE</sequence>
<dbReference type="EMBL" id="BAAAOG010000002">
    <property type="protein sequence ID" value="GAA1952581.1"/>
    <property type="molecule type" value="Genomic_DNA"/>
</dbReference>
<name>A0ABP5BXS5_9MICO</name>
<gene>
    <name evidence="1" type="ORF">GCM10009776_13090</name>
</gene>
<evidence type="ECO:0000313" key="2">
    <source>
        <dbReference type="Proteomes" id="UP001499933"/>
    </source>
</evidence>
<organism evidence="1 2">
    <name type="scientific">Microbacterium deminutum</name>
    <dbReference type="NCBI Taxonomy" id="344164"/>
    <lineage>
        <taxon>Bacteria</taxon>
        <taxon>Bacillati</taxon>
        <taxon>Actinomycetota</taxon>
        <taxon>Actinomycetes</taxon>
        <taxon>Micrococcales</taxon>
        <taxon>Microbacteriaceae</taxon>
        <taxon>Microbacterium</taxon>
    </lineage>
</organism>
<reference evidence="2" key="1">
    <citation type="journal article" date="2019" name="Int. J. Syst. Evol. Microbiol.">
        <title>The Global Catalogue of Microorganisms (GCM) 10K type strain sequencing project: providing services to taxonomists for standard genome sequencing and annotation.</title>
        <authorList>
            <consortium name="The Broad Institute Genomics Platform"/>
            <consortium name="The Broad Institute Genome Sequencing Center for Infectious Disease"/>
            <person name="Wu L."/>
            <person name="Ma J."/>
        </authorList>
    </citation>
    <scope>NUCLEOTIDE SEQUENCE [LARGE SCALE GENOMIC DNA]</scope>
    <source>
        <strain evidence="2">JCM 14901</strain>
    </source>
</reference>
<dbReference type="Proteomes" id="UP001499933">
    <property type="component" value="Unassembled WGS sequence"/>
</dbReference>
<comment type="caution">
    <text evidence="1">The sequence shown here is derived from an EMBL/GenBank/DDBJ whole genome shotgun (WGS) entry which is preliminary data.</text>
</comment>
<dbReference type="RefSeq" id="WP_344092577.1">
    <property type="nucleotide sequence ID" value="NZ_BAAAOG010000002.1"/>
</dbReference>
<proteinExistence type="predicted"/>
<evidence type="ECO:0000313" key="1">
    <source>
        <dbReference type="EMBL" id="GAA1952581.1"/>
    </source>
</evidence>
<protein>
    <submittedName>
        <fullName evidence="1">Uncharacterized protein</fullName>
    </submittedName>
</protein>
<keyword evidence="2" id="KW-1185">Reference proteome</keyword>